<keyword evidence="3" id="KW-1185">Reference proteome</keyword>
<dbReference type="Gene3D" id="3.30.2350.10">
    <property type="entry name" value="Pseudouridine synthase"/>
    <property type="match status" value="1"/>
</dbReference>
<gene>
    <name evidence="2" type="ORF">FRX31_032577</name>
</gene>
<dbReference type="PANTHER" id="PTHR21600:SF40">
    <property type="entry name" value="PSEUDOURIDYLATE SYNTHASE RPUSD2"/>
    <property type="match status" value="1"/>
</dbReference>
<dbReference type="OrthoDB" id="424794at2759"/>
<dbReference type="Pfam" id="PF00849">
    <property type="entry name" value="PseudoU_synth_2"/>
    <property type="match status" value="1"/>
</dbReference>
<dbReference type="PANTHER" id="PTHR21600">
    <property type="entry name" value="MITOCHONDRIAL RNA PSEUDOURIDINE SYNTHASE"/>
    <property type="match status" value="1"/>
</dbReference>
<evidence type="ECO:0000313" key="3">
    <source>
        <dbReference type="Proteomes" id="UP000554482"/>
    </source>
</evidence>
<dbReference type="EMBL" id="JABWDY010040856">
    <property type="protein sequence ID" value="KAF5177836.1"/>
    <property type="molecule type" value="Genomic_DNA"/>
</dbReference>
<protein>
    <submittedName>
        <fullName evidence="2">Rna pseudouridine synthase</fullName>
    </submittedName>
</protein>
<dbReference type="AlphaFoldDB" id="A0A7J6UYU2"/>
<organism evidence="2 3">
    <name type="scientific">Thalictrum thalictroides</name>
    <name type="common">Rue-anemone</name>
    <name type="synonym">Anemone thalictroides</name>
    <dbReference type="NCBI Taxonomy" id="46969"/>
    <lineage>
        <taxon>Eukaryota</taxon>
        <taxon>Viridiplantae</taxon>
        <taxon>Streptophyta</taxon>
        <taxon>Embryophyta</taxon>
        <taxon>Tracheophyta</taxon>
        <taxon>Spermatophyta</taxon>
        <taxon>Magnoliopsida</taxon>
        <taxon>Ranunculales</taxon>
        <taxon>Ranunculaceae</taxon>
        <taxon>Thalictroideae</taxon>
        <taxon>Thalictrum</taxon>
    </lineage>
</organism>
<dbReference type="InterPro" id="IPR020103">
    <property type="entry name" value="PsdUridine_synth_cat_dom_sf"/>
</dbReference>
<dbReference type="InterPro" id="IPR050188">
    <property type="entry name" value="RluA_PseudoU_synthase"/>
</dbReference>
<reference evidence="2 3" key="1">
    <citation type="submission" date="2020-06" db="EMBL/GenBank/DDBJ databases">
        <title>Transcriptomic and genomic resources for Thalictrum thalictroides and T. hernandezii: Facilitating candidate gene discovery in an emerging model plant lineage.</title>
        <authorList>
            <person name="Arias T."/>
            <person name="Riano-Pachon D.M."/>
            <person name="Di Stilio V.S."/>
        </authorList>
    </citation>
    <scope>NUCLEOTIDE SEQUENCE [LARGE SCALE GENOMIC DNA]</scope>
    <source>
        <strain evidence="3">cv. WT478/WT964</strain>
        <tissue evidence="2">Leaves</tissue>
    </source>
</reference>
<dbReference type="GO" id="GO:0000455">
    <property type="term" value="P:enzyme-directed rRNA pseudouridine synthesis"/>
    <property type="evidence" value="ECO:0007669"/>
    <property type="project" value="TreeGrafter"/>
</dbReference>
<dbReference type="SUPFAM" id="SSF55120">
    <property type="entry name" value="Pseudouridine synthase"/>
    <property type="match status" value="1"/>
</dbReference>
<evidence type="ECO:0000259" key="1">
    <source>
        <dbReference type="Pfam" id="PF00849"/>
    </source>
</evidence>
<dbReference type="GO" id="GO:0003723">
    <property type="term" value="F:RNA binding"/>
    <property type="evidence" value="ECO:0007669"/>
    <property type="project" value="InterPro"/>
</dbReference>
<dbReference type="Proteomes" id="UP000554482">
    <property type="component" value="Unassembled WGS sequence"/>
</dbReference>
<name>A0A7J6UYU2_THATH</name>
<accession>A0A7J6UYU2</accession>
<sequence length="149" mass="16659">MQEENCPGDRPSKGKSACTKFTRISTDGTYSVVLCEPITGRTHQIRVHLKYTGHPIANDALYVHDIVVTRSTEEVTTNEAAEVNIDRPVKDHSDENSSFDFSIDPMCTNCPNLAPKGYGGHEEGLWLHCVRYSGPGWVYECPYPDWAIL</sequence>
<feature type="domain" description="Pseudouridine synthase RsuA/RluA-like" evidence="1">
    <location>
        <begin position="12"/>
        <end position="50"/>
    </location>
</feature>
<evidence type="ECO:0000313" key="2">
    <source>
        <dbReference type="EMBL" id="KAF5177836.1"/>
    </source>
</evidence>
<dbReference type="InterPro" id="IPR006145">
    <property type="entry name" value="PsdUridine_synth_RsuA/RluA"/>
</dbReference>
<proteinExistence type="predicted"/>
<dbReference type="GO" id="GO:0009982">
    <property type="term" value="F:pseudouridine synthase activity"/>
    <property type="evidence" value="ECO:0007669"/>
    <property type="project" value="InterPro"/>
</dbReference>
<comment type="caution">
    <text evidence="2">The sequence shown here is derived from an EMBL/GenBank/DDBJ whole genome shotgun (WGS) entry which is preliminary data.</text>
</comment>